<sequence>MFPSLGMVGRGLRGDDLMKVYPEQTVNDFAYGDILETAAEGLNVEKGAKLLVINRDQQNVTDFPLLVEAEDGRVFWITTWNVSKTGENVADQMPPEPMDLYPIPEPVEEEDNAESIE</sequence>
<protein>
    <submittedName>
        <fullName evidence="2">Uncharacterized protein</fullName>
    </submittedName>
</protein>
<dbReference type="EMBL" id="MW057854">
    <property type="protein sequence ID" value="QPB11930.1"/>
    <property type="molecule type" value="Genomic_DNA"/>
</dbReference>
<feature type="compositionally biased region" description="Acidic residues" evidence="1">
    <location>
        <begin position="106"/>
        <end position="117"/>
    </location>
</feature>
<feature type="region of interest" description="Disordered" evidence="1">
    <location>
        <begin position="87"/>
        <end position="117"/>
    </location>
</feature>
<name>A0A873WH71_9CAUD</name>
<dbReference type="Proteomes" id="UP000663070">
    <property type="component" value="Segment"/>
</dbReference>
<keyword evidence="3" id="KW-1185">Reference proteome</keyword>
<reference evidence="2" key="1">
    <citation type="submission" date="2020-10" db="EMBL/GenBank/DDBJ databases">
        <title>Novel bacteriophages targeting Providencia spp. as potential agents for phage therapy.</title>
        <authorList>
            <person name="Rakov C."/>
            <person name="Alkalay-Oren S."/>
            <person name="Coppenhagen-Glazer S."/>
            <person name="Hazan R."/>
        </authorList>
    </citation>
    <scope>NUCLEOTIDE SEQUENCE</scope>
</reference>
<evidence type="ECO:0000256" key="1">
    <source>
        <dbReference type="SAM" id="MobiDB-lite"/>
    </source>
</evidence>
<proteinExistence type="predicted"/>
<organism evidence="2 3">
    <name type="scientific">Providencia phage PSTCR2</name>
    <dbReference type="NCBI Taxonomy" id="2783544"/>
    <lineage>
        <taxon>Viruses</taxon>
        <taxon>Duplodnaviria</taxon>
        <taxon>Heunggongvirae</taxon>
        <taxon>Uroviricota</taxon>
        <taxon>Caudoviricetes</taxon>
        <taxon>Autographivirales</taxon>
        <taxon>Autotranscriptaviridae</taxon>
        <taxon>Studiervirinae</taxon>
        <taxon>Solymavirus</taxon>
        <taxon>Solymavirus PSTCR2</taxon>
    </lineage>
</organism>
<evidence type="ECO:0000313" key="2">
    <source>
        <dbReference type="EMBL" id="QPB11930.1"/>
    </source>
</evidence>
<evidence type="ECO:0000313" key="3">
    <source>
        <dbReference type="Proteomes" id="UP000663070"/>
    </source>
</evidence>
<accession>A0A873WH71</accession>